<evidence type="ECO:0000313" key="3">
    <source>
        <dbReference type="Proteomes" id="UP000018733"/>
    </source>
</evidence>
<dbReference type="AlphaFoldDB" id="V8QVT5"/>
<feature type="region of interest" description="Disordered" evidence="1">
    <location>
        <begin position="1"/>
        <end position="23"/>
    </location>
</feature>
<dbReference type="Proteomes" id="UP000018733">
    <property type="component" value="Unassembled WGS sequence"/>
</dbReference>
<accession>V8QVT5</accession>
<name>V8QVT5_9BURK</name>
<comment type="caution">
    <text evidence="2">The sequence shown here is derived from an EMBL/GenBank/DDBJ whole genome shotgun (WGS) entry which is preliminary data.</text>
</comment>
<protein>
    <submittedName>
        <fullName evidence="2">Uncharacterized protein</fullName>
    </submittedName>
</protein>
<dbReference type="EMBL" id="AYXT01000009">
    <property type="protein sequence ID" value="ETF03440.1"/>
    <property type="molecule type" value="Genomic_DNA"/>
</dbReference>
<dbReference type="STRING" id="1424334.W822_06520"/>
<proteinExistence type="predicted"/>
<reference evidence="2 3" key="1">
    <citation type="journal article" date="2014" name="Genome Announc.">
        <title>Draft Genome Sequence of Advenella kashmirensis Strain W13003, a Polycyclic Aromatic Hydrocarbon-Degrading Bacterium.</title>
        <authorList>
            <person name="Wang X."/>
            <person name="Jin D."/>
            <person name="Zhou L."/>
            <person name="Wu L."/>
            <person name="An W."/>
            <person name="Zhao L."/>
        </authorList>
    </citation>
    <scope>NUCLEOTIDE SEQUENCE [LARGE SCALE GENOMIC DNA]</scope>
    <source>
        <strain evidence="2 3">W13003</strain>
    </source>
</reference>
<sequence>MEEYIEGASVEKKGKNQNGGAESQLKFSVSPGAECGIRFGLARSNVN</sequence>
<keyword evidence="3" id="KW-1185">Reference proteome</keyword>
<evidence type="ECO:0000313" key="2">
    <source>
        <dbReference type="EMBL" id="ETF03440.1"/>
    </source>
</evidence>
<organism evidence="2 3">
    <name type="scientific">Advenella kashmirensis W13003</name>
    <dbReference type="NCBI Taxonomy" id="1424334"/>
    <lineage>
        <taxon>Bacteria</taxon>
        <taxon>Pseudomonadati</taxon>
        <taxon>Pseudomonadota</taxon>
        <taxon>Betaproteobacteria</taxon>
        <taxon>Burkholderiales</taxon>
        <taxon>Alcaligenaceae</taxon>
    </lineage>
</organism>
<evidence type="ECO:0000256" key="1">
    <source>
        <dbReference type="SAM" id="MobiDB-lite"/>
    </source>
</evidence>
<dbReference type="PATRIC" id="fig|1424334.3.peg.1300"/>
<gene>
    <name evidence="2" type="ORF">W822_06520</name>
</gene>
<dbReference type="HOGENOM" id="CLU_3163722_0_0_4"/>